<dbReference type="AlphaFoldDB" id="A0AAU9UCM9"/>
<keyword evidence="1" id="KW-0175">Coiled coil</keyword>
<organism evidence="2 3">
    <name type="scientific">Euphydryas editha</name>
    <name type="common">Edith's checkerspot</name>
    <dbReference type="NCBI Taxonomy" id="104508"/>
    <lineage>
        <taxon>Eukaryota</taxon>
        <taxon>Metazoa</taxon>
        <taxon>Ecdysozoa</taxon>
        <taxon>Arthropoda</taxon>
        <taxon>Hexapoda</taxon>
        <taxon>Insecta</taxon>
        <taxon>Pterygota</taxon>
        <taxon>Neoptera</taxon>
        <taxon>Endopterygota</taxon>
        <taxon>Lepidoptera</taxon>
        <taxon>Glossata</taxon>
        <taxon>Ditrysia</taxon>
        <taxon>Papilionoidea</taxon>
        <taxon>Nymphalidae</taxon>
        <taxon>Nymphalinae</taxon>
        <taxon>Euphydryas</taxon>
    </lineage>
</organism>
<dbReference type="EMBL" id="CAKOGL010000017">
    <property type="protein sequence ID" value="CAH2096838.1"/>
    <property type="molecule type" value="Genomic_DNA"/>
</dbReference>
<feature type="coiled-coil region" evidence="1">
    <location>
        <begin position="60"/>
        <end position="97"/>
    </location>
</feature>
<dbReference type="Proteomes" id="UP001153954">
    <property type="component" value="Unassembled WGS sequence"/>
</dbReference>
<reference evidence="2" key="1">
    <citation type="submission" date="2022-03" db="EMBL/GenBank/DDBJ databases">
        <authorList>
            <person name="Tunstrom K."/>
        </authorList>
    </citation>
    <scope>NUCLEOTIDE SEQUENCE</scope>
</reference>
<evidence type="ECO:0000313" key="2">
    <source>
        <dbReference type="EMBL" id="CAH2096838.1"/>
    </source>
</evidence>
<protein>
    <submittedName>
        <fullName evidence="2">Uncharacterized protein</fullName>
    </submittedName>
</protein>
<comment type="caution">
    <text evidence="2">The sequence shown here is derived from an EMBL/GenBank/DDBJ whole genome shotgun (WGS) entry which is preliminary data.</text>
</comment>
<evidence type="ECO:0000313" key="3">
    <source>
        <dbReference type="Proteomes" id="UP001153954"/>
    </source>
</evidence>
<proteinExistence type="predicted"/>
<gene>
    <name evidence="2" type="ORF">EEDITHA_LOCUS12128</name>
</gene>
<evidence type="ECO:0000256" key="1">
    <source>
        <dbReference type="SAM" id="Coils"/>
    </source>
</evidence>
<sequence>MSRLSSHDRTVTIANSAEVLEVICDHASVTPSSTTINTISDHKTEDDEKNKIIICPCKATIDAEREKKHAEEINKLLNEKEIEMEEKFQERIKQEMEHLKDRFDFILHHEQIRTSYMLREAYRERKEKISALQTQLECKNMAGLMYVLCTERHKSKLEAMKLTEEYTNYIKALHNILTESQSLIMRLSRGYKTAARVDYEWRQKMKKVIKHFQYFVHNFIGGTPEAQQYLFDIPALLRTEAPLEDNPHEDPCEDEEVPVKEGLEPALLEVIIASLII</sequence>
<name>A0AAU9UCM9_EUPED</name>
<keyword evidence="3" id="KW-1185">Reference proteome</keyword>
<accession>A0AAU9UCM9</accession>